<dbReference type="RefSeq" id="WP_016962176.1">
    <property type="nucleotide sequence ID" value="NZ_AJWN02000040.1"/>
</dbReference>
<evidence type="ECO:0000256" key="3">
    <source>
        <dbReference type="ARBA" id="ARBA00022519"/>
    </source>
</evidence>
<evidence type="ECO:0000256" key="5">
    <source>
        <dbReference type="ARBA" id="ARBA00022989"/>
    </source>
</evidence>
<keyword evidence="6 7" id="KW-0472">Membrane</keyword>
<feature type="domain" description="Mce/MlaD" evidence="8">
    <location>
        <begin position="161"/>
        <end position="220"/>
    </location>
</feature>
<evidence type="ECO:0000313" key="9">
    <source>
        <dbReference type="EMBL" id="OEE62220.1"/>
    </source>
</evidence>
<keyword evidence="4 7" id="KW-0812">Transmembrane</keyword>
<evidence type="ECO:0000256" key="4">
    <source>
        <dbReference type="ARBA" id="ARBA00022692"/>
    </source>
</evidence>
<keyword evidence="10" id="KW-1185">Reference proteome</keyword>
<dbReference type="Proteomes" id="UP000095039">
    <property type="component" value="Unassembled WGS sequence"/>
</dbReference>
<feature type="transmembrane region" description="Helical" evidence="7">
    <location>
        <begin position="21"/>
        <end position="39"/>
    </location>
</feature>
<proteinExistence type="predicted"/>
<evidence type="ECO:0000256" key="2">
    <source>
        <dbReference type="ARBA" id="ARBA00022475"/>
    </source>
</evidence>
<gene>
    <name evidence="9" type="ORF">A1OK_01550</name>
</gene>
<sequence>MSNVEDSQVTEPQLKKDKSISPLWIFTALAFMLAGWLLYKSVNEAGERIEIHFTDAQGIEAGRTTIRYQGLEVGIVRKVRLSDDLKSISAQADIYPEATKILRQNTVFWVVRPKASITGITGLDALVTGNYIAVKPGIGEVRTTFVAAEEPPVNASGDGNLHIQLQAPDLGSLNIGSGIYYKKIRVGEVVDYRLTSDNQGVTVSLSVQKEYAKLVTKSTKFWNVSGVSADIGLGGIDVNVENLASVLAGGIAFDSPKNAEPAVPLDVFTLYSSINDTDRGLPITIVLPKNHGITNPNSPILYQGLEIGRLNGIHFNDNFSGTIAKANINPSMAWTLTAGTAFIIDKPELSLSGVKHLANLVTGNTLSLQPGEGEESHEFTAKTSVSMIANDPGALVLTLSSDNVWGLKTGTKVIYRGIQVGFVSNTQLNADDVSLSLVVYPDYAHLIKSHSRFFVLGGINGNVSAEGIEFSVPTFAQMVDKTISFTSEGNSKAKTEYLLFESEILARNAKEALRGFKRITLTANKLPSVSEGSPVMYKNFTVGKVERFELAQDKVKVSLQIDNRYHHLITPHTVFWNHSGVDIKAGLSGVEIDTGSLKSIVAGGISFGDIKGIDNKTGTHWKLYNSFTAAQNYGLKLTFTADDASGLSSGSKIRYQGVDVGEVNKLSPAFKDGGVIVNATIYPEFSEQLARATSYFWVAQPTLSLTKTENLDSLFGAYISVVPGKGAKRESFQLHKAAEYAGGLTLILESENRDSVNVGTPILFRDFEVGAVTDVSLGRFADRVLIEVKISDDYKHLIRNNTVFWNQSGVDVSIGLTGATVRSGTLESIIKGGISFATPEGDKLAKPARSDQHFLLNKQPKEEWTSWRTAIPYF</sequence>
<evidence type="ECO:0000256" key="7">
    <source>
        <dbReference type="SAM" id="Phobius"/>
    </source>
</evidence>
<feature type="domain" description="Mce/MlaD" evidence="8">
    <location>
        <begin position="280"/>
        <end position="369"/>
    </location>
</feature>
<dbReference type="InterPro" id="IPR003399">
    <property type="entry name" value="Mce/MlaD"/>
</dbReference>
<keyword evidence="5 7" id="KW-1133">Transmembrane helix</keyword>
<feature type="domain" description="Mce/MlaD" evidence="8">
    <location>
        <begin position="744"/>
        <end position="823"/>
    </location>
</feature>
<dbReference type="Pfam" id="PF02470">
    <property type="entry name" value="MlaD"/>
    <property type="match status" value="7"/>
</dbReference>
<dbReference type="AlphaFoldDB" id="A0A1E5C9Q2"/>
<organism evidence="9 10">
    <name type="scientific">Enterovibrio norvegicus FF-454</name>
    <dbReference type="NCBI Taxonomy" id="1185651"/>
    <lineage>
        <taxon>Bacteria</taxon>
        <taxon>Pseudomonadati</taxon>
        <taxon>Pseudomonadota</taxon>
        <taxon>Gammaproteobacteria</taxon>
        <taxon>Vibrionales</taxon>
        <taxon>Vibrionaceae</taxon>
        <taxon>Enterovibrio</taxon>
    </lineage>
</organism>
<evidence type="ECO:0000259" key="8">
    <source>
        <dbReference type="Pfam" id="PF02470"/>
    </source>
</evidence>
<accession>A0A1E5C9Q2</accession>
<comment type="caution">
    <text evidence="9">The sequence shown here is derived from an EMBL/GenBank/DDBJ whole genome shotgun (WGS) entry which is preliminary data.</text>
</comment>
<evidence type="ECO:0000256" key="1">
    <source>
        <dbReference type="ARBA" id="ARBA00004533"/>
    </source>
</evidence>
<feature type="domain" description="Mce/MlaD" evidence="8">
    <location>
        <begin position="517"/>
        <end position="572"/>
    </location>
</feature>
<evidence type="ECO:0000256" key="6">
    <source>
        <dbReference type="ARBA" id="ARBA00023136"/>
    </source>
</evidence>
<dbReference type="GO" id="GO:0005886">
    <property type="term" value="C:plasma membrane"/>
    <property type="evidence" value="ECO:0007669"/>
    <property type="project" value="UniProtKB-SubCell"/>
</dbReference>
<dbReference type="PANTHER" id="PTHR30462">
    <property type="entry name" value="INTERMEMBRANE TRANSPORT PROTEIN PQIB-RELATED"/>
    <property type="match status" value="1"/>
</dbReference>
<comment type="subcellular location">
    <subcellularLocation>
        <location evidence="1">Cell inner membrane</location>
    </subcellularLocation>
</comment>
<feature type="domain" description="Mce/MlaD" evidence="8">
    <location>
        <begin position="46"/>
        <end position="137"/>
    </location>
</feature>
<evidence type="ECO:0000313" key="10">
    <source>
        <dbReference type="Proteomes" id="UP000095039"/>
    </source>
</evidence>
<dbReference type="EMBL" id="AJWN02000040">
    <property type="protein sequence ID" value="OEE62220.1"/>
    <property type="molecule type" value="Genomic_DNA"/>
</dbReference>
<keyword evidence="2" id="KW-1003">Cell membrane</keyword>
<keyword evidence="3" id="KW-0997">Cell inner membrane</keyword>
<dbReference type="InterPro" id="IPR051800">
    <property type="entry name" value="PqiA-PqiB_transport"/>
</dbReference>
<feature type="domain" description="Mce/MlaD" evidence="8">
    <location>
        <begin position="397"/>
        <end position="455"/>
    </location>
</feature>
<dbReference type="PANTHER" id="PTHR30462:SF0">
    <property type="entry name" value="INTERMEMBRANE TRANSPORT PROTEIN YEBT"/>
    <property type="match status" value="1"/>
</dbReference>
<reference evidence="9 10" key="1">
    <citation type="journal article" date="2012" name="Science">
        <title>Ecological populations of bacteria act as socially cohesive units of antibiotic production and resistance.</title>
        <authorList>
            <person name="Cordero O.X."/>
            <person name="Wildschutte H."/>
            <person name="Kirkup B."/>
            <person name="Proehl S."/>
            <person name="Ngo L."/>
            <person name="Hussain F."/>
            <person name="Le Roux F."/>
            <person name="Mincer T."/>
            <person name="Polz M.F."/>
        </authorList>
    </citation>
    <scope>NUCLEOTIDE SEQUENCE [LARGE SCALE GENOMIC DNA]</scope>
    <source>
        <strain evidence="9 10">FF-454</strain>
    </source>
</reference>
<protein>
    <submittedName>
        <fullName evidence="9">Paraquat-inducible protein B</fullName>
    </submittedName>
</protein>
<name>A0A1E5C9Q2_9GAMM</name>
<feature type="domain" description="Mce/MlaD" evidence="8">
    <location>
        <begin position="635"/>
        <end position="724"/>
    </location>
</feature>